<accession>A0A2S0VUI2</accession>
<dbReference type="AlphaFoldDB" id="A0A2S0VUI2"/>
<comment type="caution">
    <text evidence="10">Lacks conserved residue(s) required for the propagation of feature annotation.</text>
</comment>
<dbReference type="HAMAP" id="MF_00942">
    <property type="entry name" value="Nth"/>
    <property type="match status" value="1"/>
</dbReference>
<dbReference type="GO" id="GO:0051539">
    <property type="term" value="F:4 iron, 4 sulfur cluster binding"/>
    <property type="evidence" value="ECO:0007669"/>
    <property type="project" value="UniProtKB-KW"/>
</dbReference>
<keyword evidence="7" id="KW-0411">Iron-sulfur</keyword>
<evidence type="ECO:0000259" key="11">
    <source>
        <dbReference type="SMART" id="SM00478"/>
    </source>
</evidence>
<evidence type="ECO:0000256" key="1">
    <source>
        <dbReference type="ARBA" id="ARBA00008343"/>
    </source>
</evidence>
<evidence type="ECO:0000256" key="4">
    <source>
        <dbReference type="ARBA" id="ARBA00022763"/>
    </source>
</evidence>
<keyword evidence="12" id="KW-0540">Nuclease</keyword>
<evidence type="ECO:0000313" key="12">
    <source>
        <dbReference type="EMBL" id="AWB67869.1"/>
    </source>
</evidence>
<keyword evidence="3" id="KW-0479">Metal-binding</keyword>
<gene>
    <name evidence="10 12" type="primary">nth</name>
    <name evidence="12" type="ORF">C2869_16195</name>
</gene>
<keyword evidence="2" id="KW-0004">4Fe-4S</keyword>
<dbReference type="GO" id="GO:0003677">
    <property type="term" value="F:DNA binding"/>
    <property type="evidence" value="ECO:0007669"/>
    <property type="project" value="UniProtKB-UniRule"/>
</dbReference>
<comment type="cofactor">
    <cofactor evidence="10">
        <name>[4Fe-4S] cluster</name>
        <dbReference type="ChEBI" id="CHEBI:49883"/>
    </cofactor>
    <text evidence="10">Binds 1 [4Fe-4S] cluster.</text>
</comment>
<name>A0A2S0VUI2_9ALTE</name>
<dbReference type="CDD" id="cd00056">
    <property type="entry name" value="ENDO3c"/>
    <property type="match status" value="1"/>
</dbReference>
<dbReference type="RefSeq" id="WP_108603935.1">
    <property type="nucleotide sequence ID" value="NZ_CP026604.1"/>
</dbReference>
<comment type="function">
    <text evidence="10">DNA repair enzyme that has both DNA N-glycosylase activity and AP-lyase activity. The DNA N-glycosylase activity releases various damaged pyrimidines from DNA by cleaving the N-glycosidic bond, leaving an AP (apurinic/apyrimidinic) site. The AP-lyase activity cleaves the phosphodiester bond 3' to the AP site by a beta-elimination, leaving a 3'-terminal unsaturated sugar and a product with a terminal 5'-phosphate.</text>
</comment>
<keyword evidence="6" id="KW-0408">Iron</keyword>
<organism evidence="12 13">
    <name type="scientific">Saccharobesus litoralis</name>
    <dbReference type="NCBI Taxonomy" id="2172099"/>
    <lineage>
        <taxon>Bacteria</taxon>
        <taxon>Pseudomonadati</taxon>
        <taxon>Pseudomonadota</taxon>
        <taxon>Gammaproteobacteria</taxon>
        <taxon>Alteromonadales</taxon>
        <taxon>Alteromonadaceae</taxon>
        <taxon>Saccharobesus</taxon>
    </lineage>
</organism>
<dbReference type="InterPro" id="IPR011257">
    <property type="entry name" value="DNA_glycosylase"/>
</dbReference>
<evidence type="ECO:0000256" key="10">
    <source>
        <dbReference type="HAMAP-Rule" id="MF_00942"/>
    </source>
</evidence>
<dbReference type="GO" id="GO:0046872">
    <property type="term" value="F:metal ion binding"/>
    <property type="evidence" value="ECO:0007669"/>
    <property type="project" value="UniProtKB-KW"/>
</dbReference>
<dbReference type="Proteomes" id="UP000244441">
    <property type="component" value="Chromosome"/>
</dbReference>
<comment type="similarity">
    <text evidence="1 10">Belongs to the Nth/MutY family.</text>
</comment>
<evidence type="ECO:0000256" key="8">
    <source>
        <dbReference type="ARBA" id="ARBA00023204"/>
    </source>
</evidence>
<evidence type="ECO:0000256" key="7">
    <source>
        <dbReference type="ARBA" id="ARBA00023014"/>
    </source>
</evidence>
<evidence type="ECO:0000256" key="3">
    <source>
        <dbReference type="ARBA" id="ARBA00022723"/>
    </source>
</evidence>
<dbReference type="PIRSF" id="PIRSF001435">
    <property type="entry name" value="Nth"/>
    <property type="match status" value="1"/>
</dbReference>
<evidence type="ECO:0000313" key="13">
    <source>
        <dbReference type="Proteomes" id="UP000244441"/>
    </source>
</evidence>
<dbReference type="KEGG" id="cate:C2869_16195"/>
<keyword evidence="10" id="KW-0456">Lyase</keyword>
<comment type="catalytic activity">
    <reaction evidence="10">
        <text>2'-deoxyribonucleotide-(2'-deoxyribose 5'-phosphate)-2'-deoxyribonucleotide-DNA = a 3'-end 2'-deoxyribonucleotide-(2,3-dehydro-2,3-deoxyribose 5'-phosphate)-DNA + a 5'-end 5'-phospho-2'-deoxyribonucleoside-DNA + H(+)</text>
        <dbReference type="Rhea" id="RHEA:66592"/>
        <dbReference type="Rhea" id="RHEA-COMP:13180"/>
        <dbReference type="Rhea" id="RHEA-COMP:16897"/>
        <dbReference type="Rhea" id="RHEA-COMP:17067"/>
        <dbReference type="ChEBI" id="CHEBI:15378"/>
        <dbReference type="ChEBI" id="CHEBI:136412"/>
        <dbReference type="ChEBI" id="CHEBI:157695"/>
        <dbReference type="ChEBI" id="CHEBI:167181"/>
        <dbReference type="EC" id="4.2.99.18"/>
    </reaction>
</comment>
<keyword evidence="8 10" id="KW-0234">DNA repair</keyword>
<dbReference type="EC" id="4.2.99.18" evidence="10"/>
<feature type="domain" description="HhH-GPD" evidence="11">
    <location>
        <begin position="43"/>
        <end position="190"/>
    </location>
</feature>
<keyword evidence="9 10" id="KW-0326">Glycosidase</keyword>
<dbReference type="InterPro" id="IPR003265">
    <property type="entry name" value="HhH-GPD_domain"/>
</dbReference>
<dbReference type="Gene3D" id="1.10.340.30">
    <property type="entry name" value="Hypothetical protein, domain 2"/>
    <property type="match status" value="1"/>
</dbReference>
<keyword evidence="13" id="KW-1185">Reference proteome</keyword>
<dbReference type="SMART" id="SM00478">
    <property type="entry name" value="ENDO3c"/>
    <property type="match status" value="1"/>
</dbReference>
<evidence type="ECO:0000256" key="6">
    <source>
        <dbReference type="ARBA" id="ARBA00023004"/>
    </source>
</evidence>
<proteinExistence type="inferred from homology"/>
<dbReference type="GO" id="GO:0019104">
    <property type="term" value="F:DNA N-glycosylase activity"/>
    <property type="evidence" value="ECO:0007669"/>
    <property type="project" value="UniProtKB-UniRule"/>
</dbReference>
<dbReference type="EMBL" id="CP026604">
    <property type="protein sequence ID" value="AWB67869.1"/>
    <property type="molecule type" value="Genomic_DNA"/>
</dbReference>
<dbReference type="Gene3D" id="1.10.1670.10">
    <property type="entry name" value="Helix-hairpin-Helix base-excision DNA repair enzymes (C-terminal)"/>
    <property type="match status" value="1"/>
</dbReference>
<dbReference type="PANTHER" id="PTHR10359:SF18">
    <property type="entry name" value="ENDONUCLEASE III"/>
    <property type="match status" value="1"/>
</dbReference>
<evidence type="ECO:0000256" key="5">
    <source>
        <dbReference type="ARBA" id="ARBA00022801"/>
    </source>
</evidence>
<dbReference type="InterPro" id="IPR005759">
    <property type="entry name" value="Nth"/>
</dbReference>
<evidence type="ECO:0000256" key="2">
    <source>
        <dbReference type="ARBA" id="ARBA00022485"/>
    </source>
</evidence>
<sequence>MSTSISKKEKVQAIIEILDELYPEVPIPLDHKDPYTLLVAVLLSAQCTDERVNQITPKLFAKADNPYDMVKMTIDEIKEIIKPCGLSPMKSKGIWHLSEMIINQHNGEVPQNFKDLEAMPGVGHKTASVVMAQAFNVPAFPVDTHIHRLMYRWGLSNGKSVEQTERDGKRLFPKERWNDLHLQIIYYGREYCPARGFDLDKCVITRKYGRRSYINEVLKEQAQKNK</sequence>
<keyword evidence="5 10" id="KW-0378">Hydrolase</keyword>
<dbReference type="InterPro" id="IPR023170">
    <property type="entry name" value="HhH_base_excis_C"/>
</dbReference>
<keyword evidence="12" id="KW-0255">Endonuclease</keyword>
<keyword evidence="10" id="KW-0238">DNA-binding</keyword>
<dbReference type="NCBIfam" id="TIGR01083">
    <property type="entry name" value="nth"/>
    <property type="match status" value="1"/>
</dbReference>
<dbReference type="Pfam" id="PF00730">
    <property type="entry name" value="HhH-GPD"/>
    <property type="match status" value="1"/>
</dbReference>
<reference evidence="12 13" key="1">
    <citation type="submission" date="2018-01" db="EMBL/GenBank/DDBJ databases">
        <title>Genome sequence of a Cantenovulum-like bacteria.</title>
        <authorList>
            <person name="Tan W.R."/>
            <person name="Lau N.-S."/>
            <person name="Go F."/>
            <person name="Amirul A.-A.A."/>
        </authorList>
    </citation>
    <scope>NUCLEOTIDE SEQUENCE [LARGE SCALE GENOMIC DNA]</scope>
    <source>
        <strain evidence="12 13">CCB-QB4</strain>
    </source>
</reference>
<keyword evidence="4 10" id="KW-0227">DNA damage</keyword>
<dbReference type="GO" id="GO:0006285">
    <property type="term" value="P:base-excision repair, AP site formation"/>
    <property type="evidence" value="ECO:0007669"/>
    <property type="project" value="TreeGrafter"/>
</dbReference>
<dbReference type="OrthoDB" id="9800977at2"/>
<protein>
    <recommendedName>
        <fullName evidence="10">Endonuclease III</fullName>
        <ecNumber evidence="10">4.2.99.18</ecNumber>
    </recommendedName>
    <alternativeName>
        <fullName evidence="10">DNA-(apurinic or apyrimidinic site) lyase</fullName>
    </alternativeName>
</protein>
<dbReference type="FunFam" id="1.10.340.30:FF:000001">
    <property type="entry name" value="Endonuclease III"/>
    <property type="match status" value="1"/>
</dbReference>
<dbReference type="PANTHER" id="PTHR10359">
    <property type="entry name" value="A/G-SPECIFIC ADENINE GLYCOSYLASE/ENDONUCLEASE III"/>
    <property type="match status" value="1"/>
</dbReference>
<evidence type="ECO:0000256" key="9">
    <source>
        <dbReference type="ARBA" id="ARBA00023295"/>
    </source>
</evidence>
<dbReference type="GO" id="GO:0140078">
    <property type="term" value="F:class I DNA-(apurinic or apyrimidinic site) endonuclease activity"/>
    <property type="evidence" value="ECO:0007669"/>
    <property type="project" value="UniProtKB-EC"/>
</dbReference>
<dbReference type="SUPFAM" id="SSF48150">
    <property type="entry name" value="DNA-glycosylase"/>
    <property type="match status" value="1"/>
</dbReference>